<dbReference type="Pfam" id="PF13643">
    <property type="entry name" value="DUF4145"/>
    <property type="match status" value="1"/>
</dbReference>
<accession>A0A088CBI8</accession>
<organism evidence="2 3">
    <name type="scientific">Shigella phage POCJ13</name>
    <dbReference type="NCBI Taxonomy" id="1498227"/>
    <lineage>
        <taxon>Viruses</taxon>
        <taxon>Duplodnaviria</taxon>
        <taxon>Heunggongvirae</taxon>
        <taxon>Uroviricota</taxon>
        <taxon>Caudoviricetes</taxon>
        <taxon>Sepvirinae</taxon>
        <taxon>Diegovirus</taxon>
        <taxon>Diegovirus POCJ13</taxon>
    </lineage>
</organism>
<dbReference type="RefSeq" id="YP_009100242.1">
    <property type="nucleotide sequence ID" value="NC_025434.1"/>
</dbReference>
<evidence type="ECO:0000313" key="3">
    <source>
        <dbReference type="Proteomes" id="UP000029366"/>
    </source>
</evidence>
<dbReference type="GeneID" id="22277185"/>
<proteinExistence type="predicted"/>
<dbReference type="InterPro" id="IPR025285">
    <property type="entry name" value="DUF4145"/>
</dbReference>
<feature type="domain" description="DUF4145" evidence="1">
    <location>
        <begin position="118"/>
        <end position="196"/>
    </location>
</feature>
<dbReference type="OrthoDB" id="30011at10239"/>
<dbReference type="Proteomes" id="UP000029366">
    <property type="component" value="Segment"/>
</dbReference>
<dbReference type="KEGG" id="vg:22277185"/>
<keyword evidence="3" id="KW-1185">Reference proteome</keyword>
<protein>
    <recommendedName>
        <fullName evidence="1">DUF4145 domain-containing protein</fullName>
    </recommendedName>
</protein>
<evidence type="ECO:0000313" key="2">
    <source>
        <dbReference type="EMBL" id="AHZ95186.1"/>
    </source>
</evidence>
<sequence length="224" mass="25537">MSLVSFDITCPHCLKERAVIEAFAEKQIEKTPLFNVAFVCRSCHRGGVAIVEIPSDHYHGPMAESQKKDLDILISGNSQYRFRKIYPAVKKITAPEYTPPVADRTFVEAKEDLQRRRYDTVVILCRRVLDISTKKLLGDEAGKESLSQRIQMIYKKGLITEQMKEWAHIVRIDANKAVHTDEVFTPIKASQILSFTEMFLVYAFTLPAMVAARREQKRSDSASI</sequence>
<evidence type="ECO:0000259" key="1">
    <source>
        <dbReference type="Pfam" id="PF13643"/>
    </source>
</evidence>
<dbReference type="EMBL" id="KJ603229">
    <property type="protein sequence ID" value="AHZ95186.1"/>
    <property type="molecule type" value="Genomic_DNA"/>
</dbReference>
<name>A0A088CBI8_9CAUD</name>
<reference evidence="2 3" key="1">
    <citation type="journal article" date="2014" name="Emerg. Infect. Dis.">
        <title>Clinical Isolates of Shiga Toxin 1a-Producing Shigella flexneri with an Epidemiological Link to Recent Travel to Hispaniola.</title>
        <authorList>
            <person name="Gray M.D."/>
            <person name="Lampel K.A."/>
            <person name="Strockbine N.A."/>
            <person name="Fernandez R.E."/>
            <person name="Melton-Celsa A.R."/>
            <person name="Maurelli A.T."/>
        </authorList>
    </citation>
    <scope>NUCLEOTIDE SEQUENCE [LARGE SCALE GENOMIC DNA]</scope>
</reference>